<evidence type="ECO:0000313" key="2">
    <source>
        <dbReference type="WBParaSite" id="PDA_v2.g26038.t1"/>
    </source>
</evidence>
<dbReference type="AlphaFoldDB" id="A0A914QFL9"/>
<organism evidence="1 2">
    <name type="scientific">Panagrolaimus davidi</name>
    <dbReference type="NCBI Taxonomy" id="227884"/>
    <lineage>
        <taxon>Eukaryota</taxon>
        <taxon>Metazoa</taxon>
        <taxon>Ecdysozoa</taxon>
        <taxon>Nematoda</taxon>
        <taxon>Chromadorea</taxon>
        <taxon>Rhabditida</taxon>
        <taxon>Tylenchina</taxon>
        <taxon>Panagrolaimomorpha</taxon>
        <taxon>Panagrolaimoidea</taxon>
        <taxon>Panagrolaimidae</taxon>
        <taxon>Panagrolaimus</taxon>
    </lineage>
</organism>
<dbReference type="WBParaSite" id="PDA_v2.g26038.t1">
    <property type="protein sequence ID" value="PDA_v2.g26038.t1"/>
    <property type="gene ID" value="PDA_v2.g26038"/>
</dbReference>
<keyword evidence="1" id="KW-1185">Reference proteome</keyword>
<reference evidence="2" key="1">
    <citation type="submission" date="2022-11" db="UniProtKB">
        <authorList>
            <consortium name="WormBaseParasite"/>
        </authorList>
    </citation>
    <scope>IDENTIFICATION</scope>
</reference>
<name>A0A914QFL9_9BILA</name>
<protein>
    <submittedName>
        <fullName evidence="2">Uncharacterized protein</fullName>
    </submittedName>
</protein>
<sequence>MTENGRKFIESSKTPDFITYFSFGAEYFEFVDSDLVQFCKLSIPLLFTISMIPRIDESKRRKALTSIR</sequence>
<proteinExistence type="predicted"/>
<accession>A0A914QFL9</accession>
<evidence type="ECO:0000313" key="1">
    <source>
        <dbReference type="Proteomes" id="UP000887578"/>
    </source>
</evidence>
<dbReference type="Proteomes" id="UP000887578">
    <property type="component" value="Unplaced"/>
</dbReference>